<sequence length="114" mass="12547">MTVARAAMMTTPVTSFTFWVSTFVVLLSAGATGVTGVTGCRCVGSSHWSARLHASRWRERSDSGIGVAGPIWAFGARLRWSTPVVPGWINYDGRFYKSELMNFLGQQINLFLVK</sequence>
<proteinExistence type="predicted"/>
<evidence type="ECO:0000313" key="1">
    <source>
        <dbReference type="EMBL" id="GEC29484.1"/>
    </source>
</evidence>
<evidence type="ECO:0000313" key="2">
    <source>
        <dbReference type="Proteomes" id="UP000320693"/>
    </source>
</evidence>
<organism evidence="1 2">
    <name type="scientific">Pseudonocardia saturnea</name>
    <dbReference type="NCBI Taxonomy" id="33909"/>
    <lineage>
        <taxon>Bacteria</taxon>
        <taxon>Bacillati</taxon>
        <taxon>Actinomycetota</taxon>
        <taxon>Actinomycetes</taxon>
        <taxon>Pseudonocardiales</taxon>
        <taxon>Pseudonocardiaceae</taxon>
        <taxon>Pseudonocardia</taxon>
    </lineage>
</organism>
<gene>
    <name evidence="1" type="ORF">PSA01_65130</name>
</gene>
<keyword evidence="2" id="KW-1185">Reference proteome</keyword>
<name>A0ABQ0SA50_9PSEU</name>
<evidence type="ECO:0008006" key="3">
    <source>
        <dbReference type="Google" id="ProtNLM"/>
    </source>
</evidence>
<dbReference type="Proteomes" id="UP000320693">
    <property type="component" value="Unassembled WGS sequence"/>
</dbReference>
<dbReference type="EMBL" id="BJNH01000129">
    <property type="protein sequence ID" value="GEC29484.1"/>
    <property type="molecule type" value="Genomic_DNA"/>
</dbReference>
<accession>A0ABQ0SA50</accession>
<protein>
    <recommendedName>
        <fullName evidence="3">Secreted protein</fullName>
    </recommendedName>
</protein>
<comment type="caution">
    <text evidence="1">The sequence shown here is derived from an EMBL/GenBank/DDBJ whole genome shotgun (WGS) entry which is preliminary data.</text>
</comment>
<reference evidence="1 2" key="1">
    <citation type="submission" date="2019-06" db="EMBL/GenBank/DDBJ databases">
        <title>Whole genome shotgun sequence of Pseudonocardia saturnea NBRC 14499.</title>
        <authorList>
            <person name="Hosoyama A."/>
            <person name="Uohara A."/>
            <person name="Ohji S."/>
            <person name="Ichikawa N."/>
        </authorList>
    </citation>
    <scope>NUCLEOTIDE SEQUENCE [LARGE SCALE GENOMIC DNA]</scope>
    <source>
        <strain evidence="1 2">NBRC 14499</strain>
    </source>
</reference>